<protein>
    <recommendedName>
        <fullName evidence="4">Fimbrillin family protein</fullName>
    </recommendedName>
</protein>
<dbReference type="Proteomes" id="UP000461276">
    <property type="component" value="Unassembled WGS sequence"/>
</dbReference>
<evidence type="ECO:0000313" key="2">
    <source>
        <dbReference type="EMBL" id="MRY95123.1"/>
    </source>
</evidence>
<feature type="signal peptide" evidence="1">
    <location>
        <begin position="1"/>
        <end position="16"/>
    </location>
</feature>
<dbReference type="Pfam" id="PF13149">
    <property type="entry name" value="Mfa_like_1"/>
    <property type="match status" value="1"/>
</dbReference>
<feature type="chain" id="PRO_5029522023" description="Fimbrillin family protein" evidence="1">
    <location>
        <begin position="17"/>
        <end position="328"/>
    </location>
</feature>
<proteinExistence type="predicted"/>
<keyword evidence="1" id="KW-0732">Signal</keyword>
<reference evidence="2 3" key="1">
    <citation type="journal article" date="2019" name="Nat. Med.">
        <title>A library of human gut bacterial isolates paired with longitudinal multiomics data enables mechanistic microbiome research.</title>
        <authorList>
            <person name="Poyet M."/>
            <person name="Groussin M."/>
            <person name="Gibbons S.M."/>
            <person name="Avila-Pacheco J."/>
            <person name="Jiang X."/>
            <person name="Kearney S.M."/>
            <person name="Perrotta A.R."/>
            <person name="Berdy B."/>
            <person name="Zhao S."/>
            <person name="Lieberman T.D."/>
            <person name="Swanson P.K."/>
            <person name="Smith M."/>
            <person name="Roesemann S."/>
            <person name="Alexander J.E."/>
            <person name="Rich S.A."/>
            <person name="Livny J."/>
            <person name="Vlamakis H."/>
            <person name="Clish C."/>
            <person name="Bullock K."/>
            <person name="Deik A."/>
            <person name="Scott J."/>
            <person name="Pierce K.A."/>
            <person name="Xavier R.J."/>
            <person name="Alm E.J."/>
        </authorList>
    </citation>
    <scope>NUCLEOTIDE SEQUENCE [LARGE SCALE GENOMIC DNA]</scope>
    <source>
        <strain evidence="2 3">BIOML-A9</strain>
    </source>
</reference>
<dbReference type="Gene3D" id="2.60.40.2630">
    <property type="match status" value="1"/>
</dbReference>
<sequence length="328" mass="35282">MKTNLFIAALSLVVLAGCSSEDEIDTLVSKSDNAITFGTYVGKQTKALDKSAFAKDDKFGVSAYYGDGTFEANFMSNETISTTDGSTWTYTNTKYWPEGNPVSFVAYYPNLTTAPTITDGATAIPFTVKNDATEQVDFMWSTVKAATKDDKNGTAINGITNTTTDATSVPFVFQHGLSKISFKAKLGEASYSGVTIKVKSIKINGVKNKGTFTIPADLTAGTWATEDAATNDYTVSETNGKEIASTTADSIGESLLMIPQDMKGKTIEIAYDLVYTNPTQTISNTKAIVLDDKSNWVMNQQYTYTLTISLETVQLTASVGQFGANIDL</sequence>
<dbReference type="InterPro" id="IPR025049">
    <property type="entry name" value="Mfa-like_1"/>
</dbReference>
<dbReference type="EMBL" id="WKMY01000016">
    <property type="protein sequence ID" value="MRY95123.1"/>
    <property type="molecule type" value="Genomic_DNA"/>
</dbReference>
<dbReference type="InterPro" id="IPR042278">
    <property type="entry name" value="Mfa-like_1_N"/>
</dbReference>
<dbReference type="Gene3D" id="2.60.40.2620">
    <property type="entry name" value="Fimbrillin-like"/>
    <property type="match status" value="1"/>
</dbReference>
<gene>
    <name evidence="2" type="ORF">GKD67_18180</name>
</gene>
<evidence type="ECO:0000313" key="3">
    <source>
        <dbReference type="Proteomes" id="UP000461276"/>
    </source>
</evidence>
<organism evidence="2 3">
    <name type="scientific">Parabacteroides distasonis</name>
    <dbReference type="NCBI Taxonomy" id="823"/>
    <lineage>
        <taxon>Bacteria</taxon>
        <taxon>Pseudomonadati</taxon>
        <taxon>Bacteroidota</taxon>
        <taxon>Bacteroidia</taxon>
        <taxon>Bacteroidales</taxon>
        <taxon>Tannerellaceae</taxon>
        <taxon>Parabacteroides</taxon>
    </lineage>
</organism>
<dbReference type="AlphaFoldDB" id="A0A7K0GYV8"/>
<dbReference type="CDD" id="cd13120">
    <property type="entry name" value="BF2867_like_N"/>
    <property type="match status" value="1"/>
</dbReference>
<name>A0A7K0GYV8_PARDI</name>
<evidence type="ECO:0000256" key="1">
    <source>
        <dbReference type="SAM" id="SignalP"/>
    </source>
</evidence>
<comment type="caution">
    <text evidence="2">The sequence shown here is derived from an EMBL/GenBank/DDBJ whole genome shotgun (WGS) entry which is preliminary data.</text>
</comment>
<evidence type="ECO:0008006" key="4">
    <source>
        <dbReference type="Google" id="ProtNLM"/>
    </source>
</evidence>
<dbReference type="PROSITE" id="PS51257">
    <property type="entry name" value="PROKAR_LIPOPROTEIN"/>
    <property type="match status" value="1"/>
</dbReference>
<accession>A0A7K0GYV8</accession>
<dbReference type="RefSeq" id="WP_154395363.1">
    <property type="nucleotide sequence ID" value="NZ_CP103079.1"/>
</dbReference>